<name>B0SY56_CAUSK</name>
<organism evidence="4">
    <name type="scientific">Caulobacter sp. (strain K31)</name>
    <dbReference type="NCBI Taxonomy" id="366602"/>
    <lineage>
        <taxon>Bacteria</taxon>
        <taxon>Pseudomonadati</taxon>
        <taxon>Pseudomonadota</taxon>
        <taxon>Alphaproteobacteria</taxon>
        <taxon>Caulobacterales</taxon>
        <taxon>Caulobacteraceae</taxon>
        <taxon>Caulobacter</taxon>
    </lineage>
</organism>
<dbReference type="eggNOG" id="COG3917">
    <property type="taxonomic scope" value="Bacteria"/>
</dbReference>
<keyword evidence="1" id="KW-0413">Isomerase</keyword>
<dbReference type="HOGENOM" id="CLU_069253_1_3_5"/>
<dbReference type="SUPFAM" id="SSF52833">
    <property type="entry name" value="Thioredoxin-like"/>
    <property type="match status" value="1"/>
</dbReference>
<dbReference type="KEGG" id="cak:Caul_2676"/>
<dbReference type="AlphaFoldDB" id="B0SY56"/>
<evidence type="ECO:0000259" key="3">
    <source>
        <dbReference type="Pfam" id="PF01323"/>
    </source>
</evidence>
<protein>
    <recommendedName>
        <fullName evidence="1">2-hydroxychromene-2-carboxylate isomerase</fullName>
        <ecNumber evidence="1">5.99.1.4</ecNumber>
    </recommendedName>
</protein>
<dbReference type="OrthoDB" id="5244108at2"/>
<comment type="catalytic activity">
    <reaction evidence="1">
        <text>2-hydroxychromene-2-carboxylate = (3E)-4-(2-hydroxyphenyl)-2-oxobut-3-enoate</text>
        <dbReference type="Rhea" id="RHEA:27401"/>
        <dbReference type="ChEBI" id="CHEBI:59350"/>
        <dbReference type="ChEBI" id="CHEBI:59353"/>
        <dbReference type="EC" id="5.99.1.4"/>
    </reaction>
</comment>
<dbReference type="EC" id="5.99.1.4" evidence="1"/>
<evidence type="ECO:0000256" key="2">
    <source>
        <dbReference type="PIRSR" id="PIRSR006386-1"/>
    </source>
</evidence>
<dbReference type="InterPro" id="IPR014440">
    <property type="entry name" value="HCCAis_GSTk"/>
</dbReference>
<dbReference type="EMBL" id="CP000927">
    <property type="protein sequence ID" value="ABZ71803.1"/>
    <property type="molecule type" value="Genomic_DNA"/>
</dbReference>
<dbReference type="GO" id="GO:0018845">
    <property type="term" value="F:2-hydroxychromene-2-carboxylate isomerase activity"/>
    <property type="evidence" value="ECO:0007669"/>
    <property type="project" value="UniProtKB-UniRule"/>
</dbReference>
<dbReference type="InterPro" id="IPR036249">
    <property type="entry name" value="Thioredoxin-like_sf"/>
</dbReference>
<sequence length="225" mass="26065">MTLSYDLFWSFRSPYSYLVTPRLVALEKEFDVRANVRPVYPLAVRTPEFFETRDPLWFAYFLTDFRREAEFLGLPIRWPRPDPVYLDPETRTYPKEQPHIHRLTRMGVAAAELGRGLEFLAEASHVIWSGEVDEWQQGDHLARAAERAGLDPETLGDLVDRDAERLHAVVEANQVAQRLGGHYGVPTMTFDGEAFFGQDRFDQLKWRMQQRGLAPATVKNIQRKS</sequence>
<reference evidence="4" key="1">
    <citation type="submission" date="2008-01" db="EMBL/GenBank/DDBJ databases">
        <title>Complete sequence of chromosome of Caulobacter sp. K31.</title>
        <authorList>
            <consortium name="US DOE Joint Genome Institute"/>
            <person name="Copeland A."/>
            <person name="Lucas S."/>
            <person name="Lapidus A."/>
            <person name="Barry K."/>
            <person name="Glavina del Rio T."/>
            <person name="Dalin E."/>
            <person name="Tice H."/>
            <person name="Pitluck S."/>
            <person name="Bruce D."/>
            <person name="Goodwin L."/>
            <person name="Thompson L.S."/>
            <person name="Brettin T."/>
            <person name="Detter J.C."/>
            <person name="Han C."/>
            <person name="Schmutz J."/>
            <person name="Larimer F."/>
            <person name="Land M."/>
            <person name="Hauser L."/>
            <person name="Kyrpides N."/>
            <person name="Kim E."/>
            <person name="Stephens C."/>
            <person name="Richardson P."/>
        </authorList>
    </citation>
    <scope>NUCLEOTIDE SEQUENCE [LARGE SCALE GENOMIC DNA]</scope>
    <source>
        <strain evidence="4">K31</strain>
    </source>
</reference>
<dbReference type="PANTHER" id="PTHR42943:SF2">
    <property type="entry name" value="GLUTATHIONE S-TRANSFERASE KAPPA 1"/>
    <property type="match status" value="1"/>
</dbReference>
<dbReference type="InterPro" id="IPR051924">
    <property type="entry name" value="GST_Kappa/NadH"/>
</dbReference>
<dbReference type="PANTHER" id="PTHR42943">
    <property type="entry name" value="GLUTATHIONE S-TRANSFERASE KAPPA"/>
    <property type="match status" value="1"/>
</dbReference>
<evidence type="ECO:0000256" key="1">
    <source>
        <dbReference type="PIRNR" id="PIRNR006386"/>
    </source>
</evidence>
<evidence type="ECO:0000313" key="4">
    <source>
        <dbReference type="EMBL" id="ABZ71803.1"/>
    </source>
</evidence>
<dbReference type="Pfam" id="PF01323">
    <property type="entry name" value="DSBA"/>
    <property type="match status" value="1"/>
</dbReference>
<dbReference type="InterPro" id="IPR001853">
    <property type="entry name" value="DSBA-like_thioredoxin_dom"/>
</dbReference>
<proteinExistence type="inferred from homology"/>
<accession>B0SY56</accession>
<dbReference type="GO" id="GO:0016491">
    <property type="term" value="F:oxidoreductase activity"/>
    <property type="evidence" value="ECO:0007669"/>
    <property type="project" value="InterPro"/>
</dbReference>
<dbReference type="Gene3D" id="3.40.30.10">
    <property type="entry name" value="Glutaredoxin"/>
    <property type="match status" value="1"/>
</dbReference>
<dbReference type="STRING" id="366602.Caul_2676"/>
<comment type="similarity">
    <text evidence="1">Belongs to the GST superfamily. NadH family.</text>
</comment>
<gene>
    <name evidence="4" type="ordered locus">Caul_2676</name>
</gene>
<feature type="active site" description="Nucleophile" evidence="2">
    <location>
        <position position="13"/>
    </location>
</feature>
<dbReference type="PIRSF" id="PIRSF006386">
    <property type="entry name" value="HCCAis_GSTk"/>
    <property type="match status" value="1"/>
</dbReference>
<feature type="domain" description="DSBA-like thioredoxin" evidence="3">
    <location>
        <begin position="6"/>
        <end position="207"/>
    </location>
</feature>